<gene>
    <name evidence="3" type="ORF">DWQ54_07770</name>
</gene>
<organism evidence="3 4">
    <name type="scientific">Microcystis flos-aquae TF09</name>
    <dbReference type="NCBI Taxonomy" id="2060473"/>
    <lineage>
        <taxon>Bacteria</taxon>
        <taxon>Bacillati</taxon>
        <taxon>Cyanobacteriota</taxon>
        <taxon>Cyanophyceae</taxon>
        <taxon>Oscillatoriophycideae</taxon>
        <taxon>Chroococcales</taxon>
        <taxon>Microcystaceae</taxon>
        <taxon>Microcystis</taxon>
    </lineage>
</organism>
<feature type="coiled-coil region" evidence="1">
    <location>
        <begin position="207"/>
        <end position="292"/>
    </location>
</feature>
<reference evidence="3 4" key="1">
    <citation type="submission" date="2017-10" db="EMBL/GenBank/DDBJ databases">
        <title>A large-scale comparative metagenomic study reveals the eutrophication-driven functional interactions in six Microcystis-epibionts communities.</title>
        <authorList>
            <person name="Li Q."/>
            <person name="Lin F."/>
        </authorList>
    </citation>
    <scope>NUCLEOTIDE SEQUENCE [LARGE SCALE GENOMIC DNA]</scope>
    <source>
        <strain evidence="3">TF09</strain>
    </source>
</reference>
<dbReference type="AlphaFoldDB" id="A0A3E0L6Q2"/>
<evidence type="ECO:0000256" key="1">
    <source>
        <dbReference type="SAM" id="Coils"/>
    </source>
</evidence>
<sequence>MNELPRQKLCEIITEYGQDVSDNPQRCEGLLKDFCGQYSKEVFLLVNALKKGVATELLKSQNQIPQAVILSKLTKRLQDELGIAEESAYWAVDSWGLALGVISQPRTKNDFQSQQQLILERQQQAEKEQKQTEEYKKKLDQSQQEIQQWKQEVGKLNEAITTARQQQNINQKSAHKFAANFVSILAGISALAAFLLGIYAYQKNQQMGNLTENLNNLTIEYNQKTENLITEHNKKIKNLTTEHDQEVENLITEHNQKVENITNKRNLLYNQVQNFQNTLENVENNLENNLNISGDTYLNLCNQTSNDIIDAAIMYWDGDGWKSRGWWNIKKGECTKVLVDFNERGDIYIHGQINNIKWGSDDFSFCVTRTAFEFEKSDEMECSGDNYKVNAIKFLVFPGVNDYKFKDYKNYTE</sequence>
<dbReference type="Pfam" id="PF06282">
    <property type="entry name" value="DUF1036"/>
    <property type="match status" value="1"/>
</dbReference>
<feature type="transmembrane region" description="Helical" evidence="2">
    <location>
        <begin position="177"/>
        <end position="201"/>
    </location>
</feature>
<accession>A0A3E0L6Q2</accession>
<dbReference type="Proteomes" id="UP000256873">
    <property type="component" value="Unassembled WGS sequence"/>
</dbReference>
<keyword evidence="1" id="KW-0175">Coiled coil</keyword>
<name>A0A3E0L6Q2_9CHRO</name>
<evidence type="ECO:0000256" key="2">
    <source>
        <dbReference type="SAM" id="Phobius"/>
    </source>
</evidence>
<proteinExistence type="predicted"/>
<keyword evidence="2" id="KW-0472">Membrane</keyword>
<evidence type="ECO:0000313" key="4">
    <source>
        <dbReference type="Proteomes" id="UP000256873"/>
    </source>
</evidence>
<keyword evidence="2" id="KW-1133">Transmembrane helix</keyword>
<protein>
    <submittedName>
        <fullName evidence="3">DUF1036 domain-containing protein</fullName>
    </submittedName>
</protein>
<evidence type="ECO:0000313" key="3">
    <source>
        <dbReference type="EMBL" id="REJ42802.1"/>
    </source>
</evidence>
<feature type="coiled-coil region" evidence="1">
    <location>
        <begin position="118"/>
        <end position="166"/>
    </location>
</feature>
<dbReference type="EMBL" id="QQWC01000002">
    <property type="protein sequence ID" value="REJ42802.1"/>
    <property type="molecule type" value="Genomic_DNA"/>
</dbReference>
<keyword evidence="2" id="KW-0812">Transmembrane</keyword>
<comment type="caution">
    <text evidence="3">The sequence shown here is derived from an EMBL/GenBank/DDBJ whole genome shotgun (WGS) entry which is preliminary data.</text>
</comment>
<dbReference type="InterPro" id="IPR009380">
    <property type="entry name" value="DUF1036"/>
</dbReference>